<gene>
    <name evidence="1" type="ORF">AWB76_06282</name>
</gene>
<reference evidence="2" key="1">
    <citation type="submission" date="2016-01" db="EMBL/GenBank/DDBJ databases">
        <authorList>
            <person name="Peeters Charlotte."/>
        </authorList>
    </citation>
    <scope>NUCLEOTIDE SEQUENCE [LARGE SCALE GENOMIC DNA]</scope>
</reference>
<name>A0A158D0X5_9BURK</name>
<evidence type="ECO:0000313" key="1">
    <source>
        <dbReference type="EMBL" id="SAK88111.1"/>
    </source>
</evidence>
<evidence type="ECO:0000313" key="2">
    <source>
        <dbReference type="Proteomes" id="UP000054624"/>
    </source>
</evidence>
<accession>A0A158D0X5</accession>
<keyword evidence="2" id="KW-1185">Reference proteome</keyword>
<dbReference type="AlphaFoldDB" id="A0A158D0X5"/>
<dbReference type="EMBL" id="FCOI02000031">
    <property type="protein sequence ID" value="SAK88111.1"/>
    <property type="molecule type" value="Genomic_DNA"/>
</dbReference>
<protein>
    <submittedName>
        <fullName evidence="1">Uncharacterized protein</fullName>
    </submittedName>
</protein>
<dbReference type="STRING" id="1777137.AWB76_06282"/>
<organism evidence="1 2">
    <name type="scientific">Caballeronia temeraria</name>
    <dbReference type="NCBI Taxonomy" id="1777137"/>
    <lineage>
        <taxon>Bacteria</taxon>
        <taxon>Pseudomonadati</taxon>
        <taxon>Pseudomonadota</taxon>
        <taxon>Betaproteobacteria</taxon>
        <taxon>Burkholderiales</taxon>
        <taxon>Burkholderiaceae</taxon>
        <taxon>Caballeronia</taxon>
    </lineage>
</organism>
<dbReference type="Proteomes" id="UP000054624">
    <property type="component" value="Unassembled WGS sequence"/>
</dbReference>
<proteinExistence type="predicted"/>
<sequence>MTIFTAGETNLLFYNLDFGCPRNTQYLEPSIVRAKLLACHAFIFQRVLYERTSLDRSTLVSVDPLPDGLGAAADTARKIGLAVAQRNSKLQGVEGDVLGGGIHSHQHKPLFKELQTLVYGA</sequence>